<keyword evidence="4" id="KW-1185">Reference proteome</keyword>
<evidence type="ECO:0000313" key="4">
    <source>
        <dbReference type="Proteomes" id="UP000593576"/>
    </source>
</evidence>
<dbReference type="PANTHER" id="PTHR31683">
    <property type="entry name" value="PECTATE LYASE 18-RELATED"/>
    <property type="match status" value="1"/>
</dbReference>
<keyword evidence="1" id="KW-0456">Lyase</keyword>
<dbReference type="InterPro" id="IPR011050">
    <property type="entry name" value="Pectin_lyase_fold/virulence"/>
</dbReference>
<proteinExistence type="predicted"/>
<dbReference type="SMART" id="SM00656">
    <property type="entry name" value="Amb_all"/>
    <property type="match status" value="1"/>
</dbReference>
<dbReference type="OrthoDB" id="1637350at2759"/>
<reference evidence="3 4" key="1">
    <citation type="journal article" date="2019" name="Genome Biol. Evol.">
        <title>Insights into the evolution of the New World diploid cottons (Gossypium, subgenus Houzingenia) based on genome sequencing.</title>
        <authorList>
            <person name="Grover C.E."/>
            <person name="Arick M.A. 2nd"/>
            <person name="Thrash A."/>
            <person name="Conover J.L."/>
            <person name="Sanders W.S."/>
            <person name="Peterson D.G."/>
            <person name="Frelichowski J.E."/>
            <person name="Scheffler J.A."/>
            <person name="Scheffler B.E."/>
            <person name="Wendel J.F."/>
        </authorList>
    </citation>
    <scope>NUCLEOTIDE SEQUENCE [LARGE SCALE GENOMIC DNA]</scope>
    <source>
        <strain evidence="3">1</strain>
        <tissue evidence="3">Leaf</tissue>
    </source>
</reference>
<evidence type="ECO:0000313" key="3">
    <source>
        <dbReference type="EMBL" id="MBA0864802.1"/>
    </source>
</evidence>
<dbReference type="InterPro" id="IPR045032">
    <property type="entry name" value="PEL"/>
</dbReference>
<dbReference type="EMBL" id="JABFAF010000009">
    <property type="protein sequence ID" value="MBA0864802.1"/>
    <property type="molecule type" value="Genomic_DNA"/>
</dbReference>
<feature type="non-terminal residue" evidence="3">
    <location>
        <position position="290"/>
    </location>
</feature>
<name>A0A7J9M112_GOSSC</name>
<dbReference type="PANTHER" id="PTHR31683:SF208">
    <property type="entry name" value="PECTATE LYASE"/>
    <property type="match status" value="1"/>
</dbReference>
<evidence type="ECO:0000259" key="2">
    <source>
        <dbReference type="SMART" id="SM00656"/>
    </source>
</evidence>
<feature type="domain" description="Pectate lyase" evidence="2">
    <location>
        <begin position="74"/>
        <end position="250"/>
    </location>
</feature>
<sequence length="290" mass="33140">MPNLEAHIAEYHKAYHPNPEEVVNHYNDHFSRTMLEFYITKKEKNRKKLADCALGFARGTTDGKGGEFYVVIDLIDKAVDPKLLTVTIHKTIDERGANVEIYNGASITVQFVKNIIIHDLQIYNIILAKGGMIKDGENHHGLWGASNGDGVSLFEATIFPFTIAPMALLMSFKDPQPNSYSADQKLQLTVALNHFCKGLEERMPRCRFGFIHGNKYSAPNTFGAKEVTYRGLLKLAQWKNWNWYNIYNEDIKYTFKVVYQFDFFKAQRGSGSHPGPLIVLKDFFKEVHLK</sequence>
<evidence type="ECO:0000256" key="1">
    <source>
        <dbReference type="ARBA" id="ARBA00023239"/>
    </source>
</evidence>
<dbReference type="SUPFAM" id="SSF51126">
    <property type="entry name" value="Pectin lyase-like"/>
    <property type="match status" value="1"/>
</dbReference>
<dbReference type="InterPro" id="IPR012334">
    <property type="entry name" value="Pectin_lyas_fold"/>
</dbReference>
<dbReference type="GO" id="GO:0030570">
    <property type="term" value="F:pectate lyase activity"/>
    <property type="evidence" value="ECO:0007669"/>
    <property type="project" value="InterPro"/>
</dbReference>
<dbReference type="AlphaFoldDB" id="A0A7J9M112"/>
<organism evidence="3 4">
    <name type="scientific">Gossypium schwendimanii</name>
    <name type="common">Cotton</name>
    <dbReference type="NCBI Taxonomy" id="34291"/>
    <lineage>
        <taxon>Eukaryota</taxon>
        <taxon>Viridiplantae</taxon>
        <taxon>Streptophyta</taxon>
        <taxon>Embryophyta</taxon>
        <taxon>Tracheophyta</taxon>
        <taxon>Spermatophyta</taxon>
        <taxon>Magnoliopsida</taxon>
        <taxon>eudicotyledons</taxon>
        <taxon>Gunneridae</taxon>
        <taxon>Pentapetalae</taxon>
        <taxon>rosids</taxon>
        <taxon>malvids</taxon>
        <taxon>Malvales</taxon>
        <taxon>Malvaceae</taxon>
        <taxon>Malvoideae</taxon>
        <taxon>Gossypium</taxon>
    </lineage>
</organism>
<gene>
    <name evidence="3" type="ORF">Goshw_006321</name>
</gene>
<protein>
    <recommendedName>
        <fullName evidence="2">Pectate lyase domain-containing protein</fullName>
    </recommendedName>
</protein>
<dbReference type="Gene3D" id="2.160.20.10">
    <property type="entry name" value="Single-stranded right-handed beta-helix, Pectin lyase-like"/>
    <property type="match status" value="1"/>
</dbReference>
<accession>A0A7J9M112</accession>
<dbReference type="InterPro" id="IPR002022">
    <property type="entry name" value="Pec_lyase"/>
</dbReference>
<comment type="caution">
    <text evidence="3">The sequence shown here is derived from an EMBL/GenBank/DDBJ whole genome shotgun (WGS) entry which is preliminary data.</text>
</comment>
<dbReference type="Proteomes" id="UP000593576">
    <property type="component" value="Unassembled WGS sequence"/>
</dbReference>